<organism evidence="2 3">
    <name type="scientific">Fistulina hepatica ATCC 64428</name>
    <dbReference type="NCBI Taxonomy" id="1128425"/>
    <lineage>
        <taxon>Eukaryota</taxon>
        <taxon>Fungi</taxon>
        <taxon>Dikarya</taxon>
        <taxon>Basidiomycota</taxon>
        <taxon>Agaricomycotina</taxon>
        <taxon>Agaricomycetes</taxon>
        <taxon>Agaricomycetidae</taxon>
        <taxon>Agaricales</taxon>
        <taxon>Fistulinaceae</taxon>
        <taxon>Fistulina</taxon>
    </lineage>
</organism>
<gene>
    <name evidence="2" type="ORF">FISHEDRAFT_57716</name>
</gene>
<evidence type="ECO:0000313" key="2">
    <source>
        <dbReference type="EMBL" id="KIY50103.1"/>
    </source>
</evidence>
<reference evidence="2 3" key="1">
    <citation type="journal article" date="2015" name="Fungal Genet. Biol.">
        <title>Evolution of novel wood decay mechanisms in Agaricales revealed by the genome sequences of Fistulina hepatica and Cylindrobasidium torrendii.</title>
        <authorList>
            <person name="Floudas D."/>
            <person name="Held B.W."/>
            <person name="Riley R."/>
            <person name="Nagy L.G."/>
            <person name="Koehler G."/>
            <person name="Ransdell A.S."/>
            <person name="Younus H."/>
            <person name="Chow J."/>
            <person name="Chiniquy J."/>
            <person name="Lipzen A."/>
            <person name="Tritt A."/>
            <person name="Sun H."/>
            <person name="Haridas S."/>
            <person name="LaButti K."/>
            <person name="Ohm R.A."/>
            <person name="Kues U."/>
            <person name="Blanchette R.A."/>
            <person name="Grigoriev I.V."/>
            <person name="Minto R.E."/>
            <person name="Hibbett D.S."/>
        </authorList>
    </citation>
    <scope>NUCLEOTIDE SEQUENCE [LARGE SCALE GENOMIC DNA]</scope>
    <source>
        <strain evidence="2 3">ATCC 64428</strain>
    </source>
</reference>
<evidence type="ECO:0000256" key="1">
    <source>
        <dbReference type="SAM" id="MobiDB-lite"/>
    </source>
</evidence>
<accession>A0A0D7AGY7</accession>
<dbReference type="AlphaFoldDB" id="A0A0D7AGY7"/>
<dbReference type="OrthoDB" id="2634326at2759"/>
<sequence>MRGHEGTAPNLRGGYSSSYASTEHPLAINDSFDAHPIASTDSDDHVQSVTSAHPCTLVAISDTYSIDEFSFTSAYTQEEGSSPAPDAGKRTKGQRKRDREKRKKAQALHVQVVTQEAMKRKREEGQSQGQAKAARLLTPDLLVLDPEVARRQVWKWEERHFIEYPPATTFPPIDDAWAAALTSVEREASLTSGKQVAADAPKKHTKVVELRNQARKWFGKSSSIEGVPETWTRRGHRYATSDLLGDQIPDELIVEELFLLAEMNWRHELMALDRARAAYAWFKEDAPDHVNDIRAANHEAQLYEVHDPIGNLSSGMRMVLTELPTLHPAVTDNIDLNRATLALRALAEIECDWMNCPEDVLDAADQLRQPISSWNKLNKIKRAVAGFYCQSFFEEFHRAPTLPCRLPNHLPMSLPSSLSSAAASSSSGPAASNSPVVSSSAPPSLTSASTSSSAVQIDECKQDSEDTSTDVGEAAQASASSASPAVQPPPSSTPPSTGTERRLTEAMDVDETASTGPSSNVDANKMDVEENVGSCSAQDSPEDDICSYGSGNTNVSQDDPAWVQGLHALEDHPMPSADEKRPMVSLLFPHPWWMASHSDNENKQLVTRLWMHWLVIADDWLATIIRCIDHAQARGTSEVPTDKHFPDSNFSHRAVLVSTLLPEHWQQLDIDLTQEEGQLLSSMSRTMHSLQFVEDLRDLADAELFLSLAHMDALQLMGKPADKSLPDSWSRRGQLFQTSEVLRDGFSETFLQEELWLLNENTFRVQLMLFDFVLANEEWYNEDKPPADNQHMVKHRENYIRFTFIQDPFHEWEPFFPVLAVPLSNPALVNYDEDLVRARLSMSALARLLAKWDEDVVDGDLPMKELEFRGKDTLSLGDLLVKKCLLTSVYCRTFFKYFKELPVVPCLSVTAPAINMDVGRIGPAPYDVCPDIAF</sequence>
<protein>
    <submittedName>
        <fullName evidence="2">Uncharacterized protein</fullName>
    </submittedName>
</protein>
<feature type="compositionally biased region" description="Low complexity" evidence="1">
    <location>
        <begin position="415"/>
        <end position="455"/>
    </location>
</feature>
<evidence type="ECO:0000313" key="3">
    <source>
        <dbReference type="Proteomes" id="UP000054144"/>
    </source>
</evidence>
<feature type="compositionally biased region" description="Basic residues" evidence="1">
    <location>
        <begin position="90"/>
        <end position="106"/>
    </location>
</feature>
<feature type="region of interest" description="Disordered" evidence="1">
    <location>
        <begin position="415"/>
        <end position="501"/>
    </location>
</feature>
<feature type="compositionally biased region" description="Low complexity" evidence="1">
    <location>
        <begin position="474"/>
        <end position="485"/>
    </location>
</feature>
<keyword evidence="3" id="KW-1185">Reference proteome</keyword>
<feature type="region of interest" description="Disordered" evidence="1">
    <location>
        <begin position="75"/>
        <end position="108"/>
    </location>
</feature>
<proteinExistence type="predicted"/>
<dbReference type="Proteomes" id="UP000054144">
    <property type="component" value="Unassembled WGS sequence"/>
</dbReference>
<dbReference type="EMBL" id="KN881690">
    <property type="protein sequence ID" value="KIY50103.1"/>
    <property type="molecule type" value="Genomic_DNA"/>
</dbReference>
<name>A0A0D7AGY7_9AGAR</name>